<evidence type="ECO:0000256" key="1">
    <source>
        <dbReference type="SAM" id="Coils"/>
    </source>
</evidence>
<keyword evidence="1" id="KW-0175">Coiled coil</keyword>
<feature type="coiled-coil region" evidence="1">
    <location>
        <begin position="87"/>
        <end position="114"/>
    </location>
</feature>
<reference evidence="2 3" key="1">
    <citation type="submission" date="2019-07" db="EMBL/GenBank/DDBJ databases">
        <title>Complete Genome Sequence of Leptotrichia wadei Strain JMUB3933.</title>
        <authorList>
            <person name="Watanabe S."/>
            <person name="Cui L."/>
        </authorList>
    </citation>
    <scope>NUCLEOTIDE SEQUENCE [LARGE SCALE GENOMIC DNA]</scope>
    <source>
        <strain evidence="2 3">JMUB3933</strain>
    </source>
</reference>
<evidence type="ECO:0000313" key="3">
    <source>
        <dbReference type="Proteomes" id="UP000321397"/>
    </source>
</evidence>
<name>A0A510KEV1_9FUSO</name>
<sequence length="212" mass="25135">MSKKETNITIIKKIIEQVINRENITIYRISKETKISEKTIKKILKNTGSRINNKTIEKLLVLKILSKEEKKILNALIKSSTKKDKHKERFGNEIAELILENKKLKKELKLLEEMNNMSNDYLQNRKVGVFSTDLETRTFLITKLWDFNKTVFEEWSDFKLLLDVNGRNENKKLKKGLKSVMETLKEIFEYIENMVFDAKDYEEKNTIILEEE</sequence>
<dbReference type="Proteomes" id="UP000321397">
    <property type="component" value="Chromosome"/>
</dbReference>
<protein>
    <submittedName>
        <fullName evidence="2">Uncharacterized protein</fullName>
    </submittedName>
</protein>
<evidence type="ECO:0000313" key="2">
    <source>
        <dbReference type="EMBL" id="BBM48423.1"/>
    </source>
</evidence>
<proteinExistence type="predicted"/>
<accession>A0A510KEV1</accession>
<organism evidence="2 3">
    <name type="scientific">Leptotrichia wadei</name>
    <dbReference type="NCBI Taxonomy" id="157687"/>
    <lineage>
        <taxon>Bacteria</taxon>
        <taxon>Fusobacteriati</taxon>
        <taxon>Fusobacteriota</taxon>
        <taxon>Fusobacteriia</taxon>
        <taxon>Fusobacteriales</taxon>
        <taxon>Leptotrichiaceae</taxon>
        <taxon>Leptotrichia</taxon>
    </lineage>
</organism>
<dbReference type="EMBL" id="AP019834">
    <property type="protein sequence ID" value="BBM48423.1"/>
    <property type="molecule type" value="Genomic_DNA"/>
</dbReference>
<gene>
    <name evidence="2" type="ORF">JMUB3933_1939</name>
</gene>
<dbReference type="RefSeq" id="WP_146961875.1">
    <property type="nucleotide sequence ID" value="NZ_AP019834.1"/>
</dbReference>
<dbReference type="AlphaFoldDB" id="A0A510KEV1"/>